<accession>A3ZQQ7</accession>
<organism evidence="1 2">
    <name type="scientific">Blastopirellula marina DSM 3645</name>
    <dbReference type="NCBI Taxonomy" id="314230"/>
    <lineage>
        <taxon>Bacteria</taxon>
        <taxon>Pseudomonadati</taxon>
        <taxon>Planctomycetota</taxon>
        <taxon>Planctomycetia</taxon>
        <taxon>Pirellulales</taxon>
        <taxon>Pirellulaceae</taxon>
        <taxon>Blastopirellula</taxon>
    </lineage>
</organism>
<dbReference type="AlphaFoldDB" id="A3ZQQ7"/>
<gene>
    <name evidence="1" type="ORF">DSM3645_20527</name>
</gene>
<evidence type="ECO:0000313" key="1">
    <source>
        <dbReference type="EMBL" id="EAQ80995.1"/>
    </source>
</evidence>
<reference evidence="1 2" key="1">
    <citation type="submission" date="2006-02" db="EMBL/GenBank/DDBJ databases">
        <authorList>
            <person name="Amann R."/>
            <person name="Ferriera S."/>
            <person name="Johnson J."/>
            <person name="Kravitz S."/>
            <person name="Halpern A."/>
            <person name="Remington K."/>
            <person name="Beeson K."/>
            <person name="Tran B."/>
            <person name="Rogers Y.-H."/>
            <person name="Friedman R."/>
            <person name="Venter J.C."/>
        </authorList>
    </citation>
    <scope>NUCLEOTIDE SEQUENCE [LARGE SCALE GENOMIC DNA]</scope>
    <source>
        <strain evidence="1 2">DSM 3645</strain>
    </source>
</reference>
<name>A3ZQQ7_9BACT</name>
<evidence type="ECO:0000313" key="2">
    <source>
        <dbReference type="Proteomes" id="UP000004358"/>
    </source>
</evidence>
<dbReference type="Proteomes" id="UP000004358">
    <property type="component" value="Unassembled WGS sequence"/>
</dbReference>
<dbReference type="STRING" id="314230.DSM3645_20527"/>
<dbReference type="EMBL" id="AANZ01000006">
    <property type="protein sequence ID" value="EAQ80995.1"/>
    <property type="molecule type" value="Genomic_DNA"/>
</dbReference>
<dbReference type="eggNOG" id="ENOG5033IIG">
    <property type="taxonomic scope" value="Bacteria"/>
</dbReference>
<protein>
    <submittedName>
        <fullName evidence="1">Uncharacterized protein</fullName>
    </submittedName>
</protein>
<sequence>MGEYGSPSEEDFARAKAARRSCDRGLSDVRERLLNRFHGQGVQEFFLLYSPARNSFGAYVFYAADCDLGKAESSGLSARIRDFVFEELTVGGRGNRSDLDVAFEFDSQENVDRNYAGDYFNRLR</sequence>
<proteinExistence type="predicted"/>
<comment type="caution">
    <text evidence="1">The sequence shown here is derived from an EMBL/GenBank/DDBJ whole genome shotgun (WGS) entry which is preliminary data.</text>
</comment>
<dbReference type="HOGENOM" id="CLU_1999488_0_0_0"/>